<protein>
    <submittedName>
        <fullName evidence="1">Uncharacterized protein</fullName>
    </submittedName>
</protein>
<evidence type="ECO:0000313" key="2">
    <source>
        <dbReference type="Proteomes" id="UP000026961"/>
    </source>
</evidence>
<sequence length="73" mass="8812">MRFCVFSASKIRDAWWGGKRRMRGLLYSGRGSAIIKPLSDTQIFKILRPWQVWKNLEKVTRYLWFFEQEEEGL</sequence>
<name>A0A0D9YWL4_9ORYZ</name>
<dbReference type="EnsemblPlants" id="OGLUM02G28880.1">
    <property type="protein sequence ID" value="OGLUM02G28880.1"/>
    <property type="gene ID" value="OGLUM02G28880"/>
</dbReference>
<organism evidence="1">
    <name type="scientific">Oryza glumipatula</name>
    <dbReference type="NCBI Taxonomy" id="40148"/>
    <lineage>
        <taxon>Eukaryota</taxon>
        <taxon>Viridiplantae</taxon>
        <taxon>Streptophyta</taxon>
        <taxon>Embryophyta</taxon>
        <taxon>Tracheophyta</taxon>
        <taxon>Spermatophyta</taxon>
        <taxon>Magnoliopsida</taxon>
        <taxon>Liliopsida</taxon>
        <taxon>Poales</taxon>
        <taxon>Poaceae</taxon>
        <taxon>BOP clade</taxon>
        <taxon>Oryzoideae</taxon>
        <taxon>Oryzeae</taxon>
        <taxon>Oryzinae</taxon>
        <taxon>Oryza</taxon>
    </lineage>
</organism>
<keyword evidence="2" id="KW-1185">Reference proteome</keyword>
<evidence type="ECO:0000313" key="1">
    <source>
        <dbReference type="EnsemblPlants" id="OGLUM02G28880.1"/>
    </source>
</evidence>
<dbReference type="Proteomes" id="UP000026961">
    <property type="component" value="Chromosome 2"/>
</dbReference>
<proteinExistence type="predicted"/>
<accession>A0A0D9YWL4</accession>
<reference evidence="1" key="2">
    <citation type="submission" date="2018-05" db="EMBL/GenBank/DDBJ databases">
        <title>OgluRS3 (Oryza glumaepatula Reference Sequence Version 3).</title>
        <authorList>
            <person name="Zhang J."/>
            <person name="Kudrna D."/>
            <person name="Lee S."/>
            <person name="Talag J."/>
            <person name="Welchert J."/>
            <person name="Wing R.A."/>
        </authorList>
    </citation>
    <scope>NUCLEOTIDE SEQUENCE [LARGE SCALE GENOMIC DNA]</scope>
</reference>
<dbReference type="HOGENOM" id="CLU_2708806_0_0_1"/>
<dbReference type="Gramene" id="OGLUM02G28880.1">
    <property type="protein sequence ID" value="OGLUM02G28880.1"/>
    <property type="gene ID" value="OGLUM02G28880"/>
</dbReference>
<reference evidence="1" key="1">
    <citation type="submission" date="2015-04" db="UniProtKB">
        <authorList>
            <consortium name="EnsemblPlants"/>
        </authorList>
    </citation>
    <scope>IDENTIFICATION</scope>
</reference>
<dbReference type="AlphaFoldDB" id="A0A0D9YWL4"/>